<reference evidence="2 3" key="1">
    <citation type="submission" date="2019-02" db="EMBL/GenBank/DDBJ databases">
        <title>Pseudomonas spp from wheat grain.</title>
        <authorList>
            <person name="Cho G.-S."/>
            <person name="Franz C.M.A.P."/>
        </authorList>
    </citation>
    <scope>NUCLEOTIDE SEQUENCE [LARGE SCALE GENOMIC DNA]</scope>
    <source>
        <strain evidence="2 3">133NRW</strain>
    </source>
</reference>
<name>A0A4Q7D0C8_9PSED</name>
<organism evidence="2 3">
    <name type="scientific">Pseudomonas orientalis</name>
    <dbReference type="NCBI Taxonomy" id="76758"/>
    <lineage>
        <taxon>Bacteria</taxon>
        <taxon>Pseudomonadati</taxon>
        <taxon>Pseudomonadota</taxon>
        <taxon>Gammaproteobacteria</taxon>
        <taxon>Pseudomonadales</taxon>
        <taxon>Pseudomonadaceae</taxon>
        <taxon>Pseudomonas</taxon>
    </lineage>
</organism>
<feature type="compositionally biased region" description="Basic and acidic residues" evidence="1">
    <location>
        <begin position="37"/>
        <end position="54"/>
    </location>
</feature>
<evidence type="ECO:0000313" key="3">
    <source>
        <dbReference type="Proteomes" id="UP000293369"/>
    </source>
</evidence>
<accession>A0A4Q7D0C8</accession>
<gene>
    <name evidence="2" type="ORF">EUX57_13950</name>
</gene>
<protein>
    <submittedName>
        <fullName evidence="2">Uncharacterized protein</fullName>
    </submittedName>
</protein>
<dbReference type="RefSeq" id="WP_065888045.1">
    <property type="nucleotide sequence ID" value="NZ_CAXAOR010000033.1"/>
</dbReference>
<evidence type="ECO:0000256" key="1">
    <source>
        <dbReference type="SAM" id="MobiDB-lite"/>
    </source>
</evidence>
<dbReference type="AlphaFoldDB" id="A0A4Q7D0C8"/>
<evidence type="ECO:0000313" key="2">
    <source>
        <dbReference type="EMBL" id="RZI31117.1"/>
    </source>
</evidence>
<comment type="caution">
    <text evidence="2">The sequence shown here is derived from an EMBL/GenBank/DDBJ whole genome shotgun (WGS) entry which is preliminary data.</text>
</comment>
<sequence>MTSPINPYGSSSFGGYGGGLSDADAQAAFKQIDAKKRRDGIETAMEKAEAEKTNGKKGVTDTIRLS</sequence>
<dbReference type="EMBL" id="SGFE01000024">
    <property type="protein sequence ID" value="RZI31117.1"/>
    <property type="molecule type" value="Genomic_DNA"/>
</dbReference>
<proteinExistence type="predicted"/>
<dbReference type="Proteomes" id="UP000293369">
    <property type="component" value="Unassembled WGS sequence"/>
</dbReference>
<feature type="region of interest" description="Disordered" evidence="1">
    <location>
        <begin position="37"/>
        <end position="66"/>
    </location>
</feature>